<dbReference type="EMBL" id="CP063458">
    <property type="protein sequence ID" value="QOV89485.1"/>
    <property type="molecule type" value="Genomic_DNA"/>
</dbReference>
<organism evidence="1 2">
    <name type="scientific">Humisphaera borealis</name>
    <dbReference type="NCBI Taxonomy" id="2807512"/>
    <lineage>
        <taxon>Bacteria</taxon>
        <taxon>Pseudomonadati</taxon>
        <taxon>Planctomycetota</taxon>
        <taxon>Phycisphaerae</taxon>
        <taxon>Tepidisphaerales</taxon>
        <taxon>Tepidisphaeraceae</taxon>
        <taxon>Humisphaera</taxon>
    </lineage>
</organism>
<keyword evidence="2" id="KW-1185">Reference proteome</keyword>
<dbReference type="Proteomes" id="UP000593765">
    <property type="component" value="Chromosome"/>
</dbReference>
<accession>A0A7M2WVH3</accession>
<dbReference type="KEGG" id="hbs:IPV69_25370"/>
<reference evidence="1 2" key="1">
    <citation type="submission" date="2020-10" db="EMBL/GenBank/DDBJ databases">
        <title>Wide distribution of Phycisphaera-like planctomycetes from WD2101 soil group in peatlands and genome analysis of the first cultivated representative.</title>
        <authorList>
            <person name="Dedysh S.N."/>
            <person name="Beletsky A.V."/>
            <person name="Ivanova A."/>
            <person name="Kulichevskaya I.S."/>
            <person name="Suzina N.E."/>
            <person name="Philippov D.A."/>
            <person name="Rakitin A.L."/>
            <person name="Mardanov A.V."/>
            <person name="Ravin N.V."/>
        </authorList>
    </citation>
    <scope>NUCLEOTIDE SEQUENCE [LARGE SCALE GENOMIC DNA]</scope>
    <source>
        <strain evidence="1 2">M1803</strain>
    </source>
</reference>
<name>A0A7M2WVH3_9BACT</name>
<dbReference type="RefSeq" id="WP_206292527.1">
    <property type="nucleotide sequence ID" value="NZ_CP063458.1"/>
</dbReference>
<proteinExistence type="predicted"/>
<gene>
    <name evidence="1" type="ORF">IPV69_25370</name>
</gene>
<protein>
    <submittedName>
        <fullName evidence="1">Uncharacterized protein</fullName>
    </submittedName>
</protein>
<evidence type="ECO:0000313" key="2">
    <source>
        <dbReference type="Proteomes" id="UP000593765"/>
    </source>
</evidence>
<dbReference type="AlphaFoldDB" id="A0A7M2WVH3"/>
<sequence>MLKESPHPLLGRLANINSMAARLQDPVERAMGLIDTKRLPIARIERVALWVGGKPSPKVRAELNKECPGFSVDDEVAPYNKRLKCYLDLRTPSRKALVLIDVLARKHRRSALDRLVVSLTVPTRGLAAADELKEWLDARIVCGLDHLPSLGQMTGVGHFACTDIAVSSAVACNGVPGVQVIVELRGERAIDRSGLTHPKMLHRFRADPFLKSCLSLFEIDYLALARRYFPAETSMVYRRRVAAILKRAYPTIRELATTCKGAGQWGHQTPRRLPLQHLIKGVSWNLAS</sequence>
<evidence type="ECO:0000313" key="1">
    <source>
        <dbReference type="EMBL" id="QOV89485.1"/>
    </source>
</evidence>